<dbReference type="AlphaFoldDB" id="V2XNF2"/>
<keyword evidence="3" id="KW-1185">Reference proteome</keyword>
<feature type="domain" description="Fungal-type protein kinase" evidence="1">
    <location>
        <begin position="36"/>
        <end position="104"/>
    </location>
</feature>
<gene>
    <name evidence="2" type="ORF">Moror_16274</name>
</gene>
<dbReference type="KEGG" id="mrr:Moror_16274"/>
<name>V2XNF2_MONRO</name>
<protein>
    <recommendedName>
        <fullName evidence="1">Fungal-type protein kinase domain-containing protein</fullName>
    </recommendedName>
</protein>
<dbReference type="HOGENOM" id="CLU_1250966_0_0_1"/>
<dbReference type="STRING" id="1381753.V2XNF2"/>
<organism evidence="2 3">
    <name type="scientific">Moniliophthora roreri (strain MCA 2997)</name>
    <name type="common">Cocoa frosty pod rot fungus</name>
    <name type="synonym">Crinipellis roreri</name>
    <dbReference type="NCBI Taxonomy" id="1381753"/>
    <lineage>
        <taxon>Eukaryota</taxon>
        <taxon>Fungi</taxon>
        <taxon>Dikarya</taxon>
        <taxon>Basidiomycota</taxon>
        <taxon>Agaricomycotina</taxon>
        <taxon>Agaricomycetes</taxon>
        <taxon>Agaricomycetidae</taxon>
        <taxon>Agaricales</taxon>
        <taxon>Marasmiineae</taxon>
        <taxon>Marasmiaceae</taxon>
        <taxon>Moniliophthora</taxon>
    </lineage>
</organism>
<evidence type="ECO:0000313" key="3">
    <source>
        <dbReference type="Proteomes" id="UP000017559"/>
    </source>
</evidence>
<dbReference type="EMBL" id="AWSO01002748">
    <property type="protein sequence ID" value="ESK81034.1"/>
    <property type="molecule type" value="Genomic_DNA"/>
</dbReference>
<reference evidence="2 3" key="1">
    <citation type="journal article" date="2014" name="BMC Genomics">
        <title>Genome and secretome analysis of the hemibiotrophic fungal pathogen, Moniliophthora roreri, which causes frosty pod rot disease of cacao: mechanisms of the biotrophic and necrotrophic phases.</title>
        <authorList>
            <person name="Meinhardt L.W."/>
            <person name="Costa G.G.L."/>
            <person name="Thomazella D.P.T."/>
            <person name="Teixeira P.J.P.L."/>
            <person name="Carazzolle M.F."/>
            <person name="Schuster S.C."/>
            <person name="Carlson J.E."/>
            <person name="Guiltinan M.J."/>
            <person name="Mieczkowski P."/>
            <person name="Farmer A."/>
            <person name="Ramaraj T."/>
            <person name="Crozier J."/>
            <person name="Davis R.E."/>
            <person name="Shao J."/>
            <person name="Melnick R.L."/>
            <person name="Pereira G.A.G."/>
            <person name="Bailey B.A."/>
        </authorList>
    </citation>
    <scope>NUCLEOTIDE SEQUENCE [LARGE SCALE GENOMIC DNA]</scope>
    <source>
        <strain evidence="2 3">MCA 2997</strain>
    </source>
</reference>
<dbReference type="Pfam" id="PF17667">
    <property type="entry name" value="Pkinase_fungal"/>
    <property type="match status" value="1"/>
</dbReference>
<evidence type="ECO:0000259" key="1">
    <source>
        <dbReference type="Pfam" id="PF17667"/>
    </source>
</evidence>
<comment type="caution">
    <text evidence="2">The sequence shown here is derived from an EMBL/GenBank/DDBJ whole genome shotgun (WGS) entry which is preliminary data.</text>
</comment>
<sequence>MPTNSAVASAIATASPGTAEYATQIKELVGKLGITGDCKAILTDGDMAAKWETYFDETHNWRTRSGTPEFMSFYLQTAMEGSDDQYLQSPVDDLHSFFWVTLWAVMFNGLNRTRSIKEKRWQGNLVGSAASKLSVPYELRPSTGNSPITEQMKPLLRDWYNAMQGLNDDWSVVSRLPDGIEAREWYLPHFHHFAFRGVVETLELMLKHHSTLLKYPPFPST</sequence>
<dbReference type="InterPro" id="IPR040976">
    <property type="entry name" value="Pkinase_fungal"/>
</dbReference>
<dbReference type="Proteomes" id="UP000017559">
    <property type="component" value="Unassembled WGS sequence"/>
</dbReference>
<evidence type="ECO:0000313" key="2">
    <source>
        <dbReference type="EMBL" id="ESK81034.1"/>
    </source>
</evidence>
<accession>V2XNF2</accession>
<proteinExistence type="predicted"/>
<dbReference type="OrthoDB" id="5584477at2759"/>